<sequence>MEKIFFLHVRLAKDESGREGDENDKSDKESEGGQQKLQQFAAAFAEKTDSAGRNFKIKIKYRPPEVGISTLHK</sequence>
<evidence type="ECO:0000256" key="1">
    <source>
        <dbReference type="SAM" id="MobiDB-lite"/>
    </source>
</evidence>
<feature type="region of interest" description="Disordered" evidence="1">
    <location>
        <begin position="15"/>
        <end position="36"/>
    </location>
</feature>
<dbReference type="EMBL" id="JACXVP010000012">
    <property type="protein sequence ID" value="KAG5574110.1"/>
    <property type="molecule type" value="Genomic_DNA"/>
</dbReference>
<dbReference type="Proteomes" id="UP000824120">
    <property type="component" value="Chromosome 12"/>
</dbReference>
<reference evidence="2 3" key="1">
    <citation type="submission" date="2020-09" db="EMBL/GenBank/DDBJ databases">
        <title>De no assembly of potato wild relative species, Solanum commersonii.</title>
        <authorList>
            <person name="Cho K."/>
        </authorList>
    </citation>
    <scope>NUCLEOTIDE SEQUENCE [LARGE SCALE GENOMIC DNA]</scope>
    <source>
        <strain evidence="2">LZ3.2</strain>
        <tissue evidence="2">Leaf</tissue>
    </source>
</reference>
<proteinExistence type="predicted"/>
<gene>
    <name evidence="2" type="ORF">H5410_063876</name>
</gene>
<evidence type="ECO:0000313" key="2">
    <source>
        <dbReference type="EMBL" id="KAG5574110.1"/>
    </source>
</evidence>
<dbReference type="AlphaFoldDB" id="A0A9J5WGZ1"/>
<organism evidence="2 3">
    <name type="scientific">Solanum commersonii</name>
    <name type="common">Commerson's wild potato</name>
    <name type="synonym">Commerson's nightshade</name>
    <dbReference type="NCBI Taxonomy" id="4109"/>
    <lineage>
        <taxon>Eukaryota</taxon>
        <taxon>Viridiplantae</taxon>
        <taxon>Streptophyta</taxon>
        <taxon>Embryophyta</taxon>
        <taxon>Tracheophyta</taxon>
        <taxon>Spermatophyta</taxon>
        <taxon>Magnoliopsida</taxon>
        <taxon>eudicotyledons</taxon>
        <taxon>Gunneridae</taxon>
        <taxon>Pentapetalae</taxon>
        <taxon>asterids</taxon>
        <taxon>lamiids</taxon>
        <taxon>Solanales</taxon>
        <taxon>Solanaceae</taxon>
        <taxon>Solanoideae</taxon>
        <taxon>Solaneae</taxon>
        <taxon>Solanum</taxon>
    </lineage>
</organism>
<evidence type="ECO:0000313" key="3">
    <source>
        <dbReference type="Proteomes" id="UP000824120"/>
    </source>
</evidence>
<comment type="caution">
    <text evidence="2">The sequence shown here is derived from an EMBL/GenBank/DDBJ whole genome shotgun (WGS) entry which is preliminary data.</text>
</comment>
<keyword evidence="3" id="KW-1185">Reference proteome</keyword>
<accession>A0A9J5WGZ1</accession>
<protein>
    <submittedName>
        <fullName evidence="2">Uncharacterized protein</fullName>
    </submittedName>
</protein>
<feature type="compositionally biased region" description="Basic and acidic residues" evidence="1">
    <location>
        <begin position="15"/>
        <end position="31"/>
    </location>
</feature>
<name>A0A9J5WGZ1_SOLCO</name>